<accession>A0A1Y1X0E3</accession>
<dbReference type="Proteomes" id="UP000193944">
    <property type="component" value="Unassembled WGS sequence"/>
</dbReference>
<dbReference type="AlphaFoldDB" id="A0A1Y1X0E3"/>
<keyword evidence="2" id="KW-1185">Reference proteome</keyword>
<reference evidence="1 2" key="1">
    <citation type="submission" date="2016-08" db="EMBL/GenBank/DDBJ databases">
        <title>A Parts List for Fungal Cellulosomes Revealed by Comparative Genomics.</title>
        <authorList>
            <consortium name="DOE Joint Genome Institute"/>
            <person name="Haitjema C.H."/>
            <person name="Gilmore S.P."/>
            <person name="Henske J.K."/>
            <person name="Solomon K.V."/>
            <person name="De Groot R."/>
            <person name="Kuo A."/>
            <person name="Mondo S.J."/>
            <person name="Salamov A.A."/>
            <person name="Labutti K."/>
            <person name="Zhao Z."/>
            <person name="Chiniquy J."/>
            <person name="Barry K."/>
            <person name="Brewer H.M."/>
            <person name="Purvine S.O."/>
            <person name="Wright A.T."/>
            <person name="Boxma B."/>
            <person name="Van Alen T."/>
            <person name="Hackstein J.H."/>
            <person name="Baker S.E."/>
            <person name="Grigoriev I.V."/>
            <person name="O'Malley M.A."/>
        </authorList>
    </citation>
    <scope>NUCLEOTIDE SEQUENCE [LARGE SCALE GENOMIC DNA]</scope>
    <source>
        <strain evidence="1 2">S4</strain>
    </source>
</reference>
<gene>
    <name evidence="1" type="ORF">BCR32DRAFT_281524</name>
</gene>
<evidence type="ECO:0000313" key="1">
    <source>
        <dbReference type="EMBL" id="ORX79289.1"/>
    </source>
</evidence>
<dbReference type="OrthoDB" id="10523793at2759"/>
<dbReference type="EMBL" id="MCFG01000180">
    <property type="protein sequence ID" value="ORX79289.1"/>
    <property type="molecule type" value="Genomic_DNA"/>
</dbReference>
<sequence length="103" mass="12382">MDTEKEKTINSIFFRRKHKFFIDNNKDINQYYKLQLEKAIEDDKYIKSSSYLVTIKKCQLLYCVLTINNELDLEFENGKLLDNNNITDKKLLNKLRKIVELET</sequence>
<proteinExistence type="predicted"/>
<organism evidence="1 2">
    <name type="scientific">Anaeromyces robustus</name>
    <dbReference type="NCBI Taxonomy" id="1754192"/>
    <lineage>
        <taxon>Eukaryota</taxon>
        <taxon>Fungi</taxon>
        <taxon>Fungi incertae sedis</taxon>
        <taxon>Chytridiomycota</taxon>
        <taxon>Chytridiomycota incertae sedis</taxon>
        <taxon>Neocallimastigomycetes</taxon>
        <taxon>Neocallimastigales</taxon>
        <taxon>Neocallimastigaceae</taxon>
        <taxon>Anaeromyces</taxon>
    </lineage>
</organism>
<evidence type="ECO:0000313" key="2">
    <source>
        <dbReference type="Proteomes" id="UP000193944"/>
    </source>
</evidence>
<name>A0A1Y1X0E3_9FUNG</name>
<protein>
    <submittedName>
        <fullName evidence="1">Uncharacterized protein</fullName>
    </submittedName>
</protein>
<comment type="caution">
    <text evidence="1">The sequence shown here is derived from an EMBL/GenBank/DDBJ whole genome shotgun (WGS) entry which is preliminary data.</text>
</comment>
<reference evidence="1 2" key="2">
    <citation type="submission" date="2016-08" db="EMBL/GenBank/DDBJ databases">
        <title>Pervasive Adenine N6-methylation of Active Genes in Fungi.</title>
        <authorList>
            <consortium name="DOE Joint Genome Institute"/>
            <person name="Mondo S.J."/>
            <person name="Dannebaum R.O."/>
            <person name="Kuo R.C."/>
            <person name="Labutti K."/>
            <person name="Haridas S."/>
            <person name="Kuo A."/>
            <person name="Salamov A."/>
            <person name="Ahrendt S.R."/>
            <person name="Lipzen A."/>
            <person name="Sullivan W."/>
            <person name="Andreopoulos W.B."/>
            <person name="Clum A."/>
            <person name="Lindquist E."/>
            <person name="Daum C."/>
            <person name="Ramamoorthy G.K."/>
            <person name="Gryganskyi A."/>
            <person name="Culley D."/>
            <person name="Magnuson J.K."/>
            <person name="James T.Y."/>
            <person name="O'Malley M.A."/>
            <person name="Stajich J.E."/>
            <person name="Spatafora J.W."/>
            <person name="Visel A."/>
            <person name="Grigoriev I.V."/>
        </authorList>
    </citation>
    <scope>NUCLEOTIDE SEQUENCE [LARGE SCALE GENOMIC DNA]</scope>
    <source>
        <strain evidence="1 2">S4</strain>
    </source>
</reference>